<evidence type="ECO:0000313" key="2">
    <source>
        <dbReference type="EnsemblMetazoa" id="G32340.16:cds"/>
    </source>
</evidence>
<dbReference type="Proteomes" id="UP000005408">
    <property type="component" value="Unassembled WGS sequence"/>
</dbReference>
<sequence length="384" mass="44269">MCYEIDNGKTANNYGISYLHVYARKWEHFTQDLAPSQWNKILVNGRKWFKVQIRNTLEDCLIHVFRWKKLNIFISSESGLVRSEYTFKVWSQSTWVNPGDSYVAYCNIPDVEALDIISNLEVMWYHNSQQLTNLCVFLSSELTLRYLCNVRLPQMYNISLEITLTNVQKTDEGNLSCVVYEKFWKNKTKVRGDLLAMKSVPIQLREPIKSMRFKFDQSIEFSLTDENTEALHPLQVFPGRYAPTCQVNGSKPSANVSIMMDSDLMNGRKFDLDDKMGTEFVAEETDFRSNSKVNVMCSADVDGLPNSEMQRTYQVLVRQGDLKFKCTNSSAIVNNKRHKIVCEVYDVEGIACNKILWKRGDTGEDYSPGSYNNINVACRNTPTR</sequence>
<proteinExistence type="predicted"/>
<reference evidence="2" key="1">
    <citation type="submission" date="2022-08" db="UniProtKB">
        <authorList>
            <consortium name="EnsemblMetazoa"/>
        </authorList>
    </citation>
    <scope>IDENTIFICATION</scope>
    <source>
        <strain evidence="2">05x7-T-G4-1.051#20</strain>
    </source>
</reference>
<dbReference type="InterPro" id="IPR036179">
    <property type="entry name" value="Ig-like_dom_sf"/>
</dbReference>
<feature type="domain" description="Ig-like" evidence="1">
    <location>
        <begin position="83"/>
        <end position="179"/>
    </location>
</feature>
<dbReference type="AlphaFoldDB" id="A0A8W8ME31"/>
<keyword evidence="3" id="KW-1185">Reference proteome</keyword>
<evidence type="ECO:0000259" key="1">
    <source>
        <dbReference type="PROSITE" id="PS50835"/>
    </source>
</evidence>
<accession>A0A8W8ME31</accession>
<dbReference type="PROSITE" id="PS50835">
    <property type="entry name" value="IG_LIKE"/>
    <property type="match status" value="1"/>
</dbReference>
<organism evidence="2 3">
    <name type="scientific">Magallana gigas</name>
    <name type="common">Pacific oyster</name>
    <name type="synonym">Crassostrea gigas</name>
    <dbReference type="NCBI Taxonomy" id="29159"/>
    <lineage>
        <taxon>Eukaryota</taxon>
        <taxon>Metazoa</taxon>
        <taxon>Spiralia</taxon>
        <taxon>Lophotrochozoa</taxon>
        <taxon>Mollusca</taxon>
        <taxon>Bivalvia</taxon>
        <taxon>Autobranchia</taxon>
        <taxon>Pteriomorphia</taxon>
        <taxon>Ostreida</taxon>
        <taxon>Ostreoidea</taxon>
        <taxon>Ostreidae</taxon>
        <taxon>Magallana</taxon>
    </lineage>
</organism>
<dbReference type="InterPro" id="IPR007110">
    <property type="entry name" value="Ig-like_dom"/>
</dbReference>
<name>A0A8W8ME31_MAGGI</name>
<dbReference type="EnsemblMetazoa" id="G32340.16">
    <property type="protein sequence ID" value="G32340.16:cds"/>
    <property type="gene ID" value="G32340"/>
</dbReference>
<protein>
    <recommendedName>
        <fullName evidence="1">Ig-like domain-containing protein</fullName>
    </recommendedName>
</protein>
<evidence type="ECO:0000313" key="3">
    <source>
        <dbReference type="Proteomes" id="UP000005408"/>
    </source>
</evidence>
<dbReference type="SUPFAM" id="SSF48726">
    <property type="entry name" value="Immunoglobulin"/>
    <property type="match status" value="1"/>
</dbReference>